<organism evidence="3 4">
    <name type="scientific">Thermotalea metallivorans</name>
    <dbReference type="NCBI Taxonomy" id="520762"/>
    <lineage>
        <taxon>Bacteria</taxon>
        <taxon>Bacillati</taxon>
        <taxon>Bacillota</taxon>
        <taxon>Clostridia</taxon>
        <taxon>Peptostreptococcales</taxon>
        <taxon>Thermotaleaceae</taxon>
        <taxon>Thermotalea</taxon>
    </lineage>
</organism>
<protein>
    <recommendedName>
        <fullName evidence="5">DUF2325 domain-containing protein</fullName>
    </recommendedName>
</protein>
<dbReference type="RefSeq" id="WP_068555256.1">
    <property type="nucleotide sequence ID" value="NZ_LOEE01000022.1"/>
</dbReference>
<dbReference type="Gene3D" id="1.20.58.130">
    <property type="match status" value="1"/>
</dbReference>
<name>A0A140L848_9FIRM</name>
<feature type="coiled-coil region" evidence="2">
    <location>
        <begin position="169"/>
        <end position="242"/>
    </location>
</feature>
<comment type="similarity">
    <text evidence="1">Belongs to the UPF0751 family.</text>
</comment>
<evidence type="ECO:0008006" key="5">
    <source>
        <dbReference type="Google" id="ProtNLM"/>
    </source>
</evidence>
<evidence type="ECO:0000313" key="4">
    <source>
        <dbReference type="Proteomes" id="UP000070456"/>
    </source>
</evidence>
<gene>
    <name evidence="3" type="ORF">AN619_08730</name>
</gene>
<dbReference type="Proteomes" id="UP000070456">
    <property type="component" value="Unassembled WGS sequence"/>
</dbReference>
<comment type="caution">
    <text evidence="3">The sequence shown here is derived from an EMBL/GenBank/DDBJ whole genome shotgun (WGS) entry which is preliminary data.</text>
</comment>
<sequence length="362" mass="43600">MDKKVDTNDRVYRFSLQVFYDRLKYYSNDKKYKIDNKIEKFCYENLEENIKEKAKNIKKRIFERYTTITFPWSIFDIQDPEIKKHTDALTFIFDTEELIYTSVTENLTITQKEIEEIISLYFLLYRNQNLIESTKFLITGIMLRMSLKAFKDAKKYYFKNNQETLYIELESLENKVSYYETENKKLKQEIGSFKSENDRLRNEYKKSLEKRIVEMEKEIDGLKQELEEYKENEKELFALRETMFDLGRRNENAAVYNAIDKEIKIPHVKALIVGGHENWRKKLQEELPASFKFLDGNKENFDIHILHDVDYVFLYTGYMNHGTYYKIMNYCKKNNITIGYISSTAVDLVKYELVKKIKIQKD</sequence>
<evidence type="ECO:0000256" key="1">
    <source>
        <dbReference type="ARBA" id="ARBA00007189"/>
    </source>
</evidence>
<keyword evidence="2" id="KW-0175">Coiled coil</keyword>
<evidence type="ECO:0000256" key="2">
    <source>
        <dbReference type="SAM" id="Coils"/>
    </source>
</evidence>
<dbReference type="OrthoDB" id="1625520at2"/>
<dbReference type="AlphaFoldDB" id="A0A140L848"/>
<dbReference type="InterPro" id="IPR016772">
    <property type="entry name" value="UCP020408"/>
</dbReference>
<reference evidence="3 4" key="1">
    <citation type="submission" date="2015-12" db="EMBL/GenBank/DDBJ databases">
        <title>Draft genome sequence of the thermoanaerobe Thermotalea metallivorans, an isolate from the runoff channel of the Great Artesian Basin, Australia.</title>
        <authorList>
            <person name="Patel B.K."/>
        </authorList>
    </citation>
    <scope>NUCLEOTIDE SEQUENCE [LARGE SCALE GENOMIC DNA]</scope>
    <source>
        <strain evidence="3 4">B2-1</strain>
    </source>
</reference>
<accession>A0A140L848</accession>
<dbReference type="EMBL" id="LOEE01000022">
    <property type="protein sequence ID" value="KXG76723.1"/>
    <property type="molecule type" value="Genomic_DNA"/>
</dbReference>
<keyword evidence="4" id="KW-1185">Reference proteome</keyword>
<evidence type="ECO:0000313" key="3">
    <source>
        <dbReference type="EMBL" id="KXG76723.1"/>
    </source>
</evidence>
<proteinExistence type="inferred from homology"/>
<dbReference type="Pfam" id="PF10087">
    <property type="entry name" value="DUF2325"/>
    <property type="match status" value="1"/>
</dbReference>